<keyword evidence="8" id="KW-1185">Reference proteome</keyword>
<dbReference type="EMBL" id="JNBR01001534">
    <property type="protein sequence ID" value="OQR86070.1"/>
    <property type="molecule type" value="Genomic_DNA"/>
</dbReference>
<evidence type="ECO:0000256" key="3">
    <source>
        <dbReference type="ARBA" id="ARBA00022692"/>
    </source>
</evidence>
<comment type="subcellular location">
    <subcellularLocation>
        <location evidence="1 6">Membrane</location>
        <topology evidence="1 6">Multi-pass membrane protein</topology>
    </subcellularLocation>
</comment>
<name>A0A1V9YK30_ACHHY</name>
<dbReference type="PANTHER" id="PTHR12300">
    <property type="entry name" value="HVA22-LIKE PROTEINS"/>
    <property type="match status" value="1"/>
</dbReference>
<evidence type="ECO:0000256" key="4">
    <source>
        <dbReference type="ARBA" id="ARBA00022989"/>
    </source>
</evidence>
<protein>
    <submittedName>
        <fullName evidence="7">Uncharacterized protein</fullName>
    </submittedName>
</protein>
<evidence type="ECO:0000256" key="1">
    <source>
        <dbReference type="ARBA" id="ARBA00004141"/>
    </source>
</evidence>
<accession>A0A1V9YK30</accession>
<sequence>MSFYLMSEALTCFGLCSGAYQSLKFLHQRQATTAESGLQLWAVLGTLYLYQQYAEMFVSWLPFYYWLKTALLIALLTPKTNVPKLAFDALVVPLVEASEAACAAHVMPALEHLAVRHGKYLHQVAMRVALSSLSSAELEKLEVELKRRLDQVQVERNVRDD</sequence>
<reference evidence="7 8" key="1">
    <citation type="journal article" date="2014" name="Genome Biol. Evol.">
        <title>The secreted proteins of Achlya hypogyna and Thraustotheca clavata identify the ancestral oomycete secretome and reveal gene acquisitions by horizontal gene transfer.</title>
        <authorList>
            <person name="Misner I."/>
            <person name="Blouin N."/>
            <person name="Leonard G."/>
            <person name="Richards T.A."/>
            <person name="Lane C.E."/>
        </authorList>
    </citation>
    <scope>NUCLEOTIDE SEQUENCE [LARGE SCALE GENOMIC DNA]</scope>
    <source>
        <strain evidence="7 8">ATCC 48635</strain>
    </source>
</reference>
<organism evidence="7 8">
    <name type="scientific">Achlya hypogyna</name>
    <name type="common">Oomycete</name>
    <name type="synonym">Protoachlya hypogyna</name>
    <dbReference type="NCBI Taxonomy" id="1202772"/>
    <lineage>
        <taxon>Eukaryota</taxon>
        <taxon>Sar</taxon>
        <taxon>Stramenopiles</taxon>
        <taxon>Oomycota</taxon>
        <taxon>Saprolegniomycetes</taxon>
        <taxon>Saprolegniales</taxon>
        <taxon>Achlyaceae</taxon>
        <taxon>Achlya</taxon>
    </lineage>
</organism>
<keyword evidence="4" id="KW-1133">Transmembrane helix</keyword>
<dbReference type="GO" id="GO:0016020">
    <property type="term" value="C:membrane"/>
    <property type="evidence" value="ECO:0007669"/>
    <property type="project" value="UniProtKB-SubCell"/>
</dbReference>
<dbReference type="InterPro" id="IPR004345">
    <property type="entry name" value="TB2_DP1_HVA22"/>
</dbReference>
<comment type="similarity">
    <text evidence="2 6">Belongs to the DP1 family.</text>
</comment>
<dbReference type="OrthoDB" id="434647at2759"/>
<evidence type="ECO:0000256" key="5">
    <source>
        <dbReference type="ARBA" id="ARBA00023136"/>
    </source>
</evidence>
<gene>
    <name evidence="7" type="ORF">ACHHYP_11035</name>
</gene>
<evidence type="ECO:0000313" key="7">
    <source>
        <dbReference type="EMBL" id="OQR86070.1"/>
    </source>
</evidence>
<comment type="caution">
    <text evidence="7">The sequence shown here is derived from an EMBL/GenBank/DDBJ whole genome shotgun (WGS) entry which is preliminary data.</text>
</comment>
<evidence type="ECO:0000256" key="6">
    <source>
        <dbReference type="RuleBase" id="RU362006"/>
    </source>
</evidence>
<keyword evidence="5" id="KW-0472">Membrane</keyword>
<dbReference type="Proteomes" id="UP000243579">
    <property type="component" value="Unassembled WGS sequence"/>
</dbReference>
<evidence type="ECO:0000256" key="2">
    <source>
        <dbReference type="ARBA" id="ARBA00008573"/>
    </source>
</evidence>
<dbReference type="PANTHER" id="PTHR12300:SF161">
    <property type="entry name" value="RECEPTOR EXPRESSION-ENHANCING PROTEIN"/>
    <property type="match status" value="1"/>
</dbReference>
<evidence type="ECO:0000313" key="8">
    <source>
        <dbReference type="Proteomes" id="UP000243579"/>
    </source>
</evidence>
<dbReference type="Pfam" id="PF03134">
    <property type="entry name" value="TB2_DP1_HVA22"/>
    <property type="match status" value="1"/>
</dbReference>
<keyword evidence="3" id="KW-0812">Transmembrane</keyword>
<dbReference type="AlphaFoldDB" id="A0A1V9YK30"/>
<proteinExistence type="inferred from homology"/>